<dbReference type="Pfam" id="PF05016">
    <property type="entry name" value="ParE_toxin"/>
    <property type="match status" value="1"/>
</dbReference>
<dbReference type="Gene3D" id="3.30.2310.20">
    <property type="entry name" value="RelE-like"/>
    <property type="match status" value="1"/>
</dbReference>
<sequence length="96" mass="11152">MTTYKLVFLRDAKNEWDKLGNNVRDQFRKKLIERLANPRIASARLADMPDCYQIKLRAAGYRLVYRVDDGRITVIVIAVGQRNRNLVYKAAARRLG</sequence>
<dbReference type="Proteomes" id="UP000318413">
    <property type="component" value="Unassembled WGS sequence"/>
</dbReference>
<comment type="similarity">
    <text evidence="1">Belongs to the RelE toxin family.</text>
</comment>
<evidence type="ECO:0000313" key="4">
    <source>
        <dbReference type="Proteomes" id="UP000318413"/>
    </source>
</evidence>
<protein>
    <submittedName>
        <fullName evidence="3">Type II toxin-antitoxin system RelE/ParE family toxin</fullName>
    </submittedName>
</protein>
<dbReference type="PANTHER" id="PTHR35601">
    <property type="entry name" value="TOXIN RELE"/>
    <property type="match status" value="1"/>
</dbReference>
<dbReference type="AlphaFoldDB" id="A0A502CCM6"/>
<keyword evidence="2" id="KW-1277">Toxin-antitoxin system</keyword>
<dbReference type="EMBL" id="RCZK01000009">
    <property type="protein sequence ID" value="TPG10917.1"/>
    <property type="molecule type" value="Genomic_DNA"/>
</dbReference>
<dbReference type="PANTHER" id="PTHR35601:SF1">
    <property type="entry name" value="TOXIN RELE"/>
    <property type="match status" value="1"/>
</dbReference>
<dbReference type="InterPro" id="IPR035093">
    <property type="entry name" value="RelE/ParE_toxin_dom_sf"/>
</dbReference>
<evidence type="ECO:0000313" key="3">
    <source>
        <dbReference type="EMBL" id="TPG10917.1"/>
    </source>
</evidence>
<evidence type="ECO:0000256" key="2">
    <source>
        <dbReference type="ARBA" id="ARBA00022649"/>
    </source>
</evidence>
<dbReference type="RefSeq" id="WP_140872127.1">
    <property type="nucleotide sequence ID" value="NZ_RCZK01000009.1"/>
</dbReference>
<organism evidence="3 4">
    <name type="scientific">Sphingomonas oligophenolica</name>
    <dbReference type="NCBI Taxonomy" id="301154"/>
    <lineage>
        <taxon>Bacteria</taxon>
        <taxon>Pseudomonadati</taxon>
        <taxon>Pseudomonadota</taxon>
        <taxon>Alphaproteobacteria</taxon>
        <taxon>Sphingomonadales</taxon>
        <taxon>Sphingomonadaceae</taxon>
        <taxon>Sphingomonas</taxon>
    </lineage>
</organism>
<name>A0A502CCM6_9SPHN</name>
<dbReference type="NCBIfam" id="TIGR02385">
    <property type="entry name" value="RelE_StbE"/>
    <property type="match status" value="1"/>
</dbReference>
<dbReference type="OrthoDB" id="9801234at2"/>
<evidence type="ECO:0000256" key="1">
    <source>
        <dbReference type="ARBA" id="ARBA00006226"/>
    </source>
</evidence>
<reference evidence="3 4" key="1">
    <citation type="journal article" date="2019" name="Environ. Microbiol.">
        <title>Species interactions and distinct microbial communities in high Arctic permafrost affected cryosols are associated with the CH4 and CO2 gas fluxes.</title>
        <authorList>
            <person name="Altshuler I."/>
            <person name="Hamel J."/>
            <person name="Turney S."/>
            <person name="Magnuson E."/>
            <person name="Levesque R."/>
            <person name="Greer C."/>
            <person name="Whyte L.G."/>
        </authorList>
    </citation>
    <scope>NUCLEOTIDE SEQUENCE [LARGE SCALE GENOMIC DNA]</scope>
    <source>
        <strain evidence="3 4">S5.1</strain>
    </source>
</reference>
<dbReference type="SUPFAM" id="SSF143011">
    <property type="entry name" value="RelE-like"/>
    <property type="match status" value="1"/>
</dbReference>
<comment type="caution">
    <text evidence="3">The sequence shown here is derived from an EMBL/GenBank/DDBJ whole genome shotgun (WGS) entry which is preliminary data.</text>
</comment>
<dbReference type="InterPro" id="IPR007712">
    <property type="entry name" value="RelE/ParE_toxin"/>
</dbReference>
<accession>A0A502CCM6</accession>
<gene>
    <name evidence="3" type="ORF">EAH84_11580</name>
</gene>
<keyword evidence="4" id="KW-1185">Reference proteome</keyword>
<proteinExistence type="inferred from homology"/>